<evidence type="ECO:0000313" key="1">
    <source>
        <dbReference type="EMBL" id="MPC15028.1"/>
    </source>
</evidence>
<proteinExistence type="predicted"/>
<dbReference type="EMBL" id="VSRR010000398">
    <property type="protein sequence ID" value="MPC15028.1"/>
    <property type="molecule type" value="Genomic_DNA"/>
</dbReference>
<organism evidence="1 2">
    <name type="scientific">Portunus trituberculatus</name>
    <name type="common">Swimming crab</name>
    <name type="synonym">Neptunus trituberculatus</name>
    <dbReference type="NCBI Taxonomy" id="210409"/>
    <lineage>
        <taxon>Eukaryota</taxon>
        <taxon>Metazoa</taxon>
        <taxon>Ecdysozoa</taxon>
        <taxon>Arthropoda</taxon>
        <taxon>Crustacea</taxon>
        <taxon>Multicrustacea</taxon>
        <taxon>Malacostraca</taxon>
        <taxon>Eumalacostraca</taxon>
        <taxon>Eucarida</taxon>
        <taxon>Decapoda</taxon>
        <taxon>Pleocyemata</taxon>
        <taxon>Brachyura</taxon>
        <taxon>Eubrachyura</taxon>
        <taxon>Portunoidea</taxon>
        <taxon>Portunidae</taxon>
        <taxon>Portuninae</taxon>
        <taxon>Portunus</taxon>
    </lineage>
</organism>
<evidence type="ECO:0000313" key="2">
    <source>
        <dbReference type="Proteomes" id="UP000324222"/>
    </source>
</evidence>
<dbReference type="AlphaFoldDB" id="A0A5B7D0P2"/>
<keyword evidence="2" id="KW-1185">Reference proteome</keyword>
<gene>
    <name evidence="1" type="ORF">E2C01_007811</name>
</gene>
<comment type="caution">
    <text evidence="1">The sequence shown here is derived from an EMBL/GenBank/DDBJ whole genome shotgun (WGS) entry which is preliminary data.</text>
</comment>
<name>A0A5B7D0P2_PORTR</name>
<dbReference type="Proteomes" id="UP000324222">
    <property type="component" value="Unassembled WGS sequence"/>
</dbReference>
<protein>
    <submittedName>
        <fullName evidence="1">Uncharacterized protein</fullName>
    </submittedName>
</protein>
<sequence>MKGKQTPIYGEAGWQGLGAWRGRASQLLPCQTWGEEERSLHEARVPAGGTWPLSQPRAGGRALRRCLLLGLRVETEFLRRKQRECGGGGDTCAPRRAGPRRIMERLSLKYINKNTTKNNIW</sequence>
<reference evidence="1 2" key="1">
    <citation type="submission" date="2019-05" db="EMBL/GenBank/DDBJ databases">
        <title>Another draft genome of Portunus trituberculatus and its Hox gene families provides insights of decapod evolution.</title>
        <authorList>
            <person name="Jeong J.-H."/>
            <person name="Song I."/>
            <person name="Kim S."/>
            <person name="Choi T."/>
            <person name="Kim D."/>
            <person name="Ryu S."/>
            <person name="Kim W."/>
        </authorList>
    </citation>
    <scope>NUCLEOTIDE SEQUENCE [LARGE SCALE GENOMIC DNA]</scope>
    <source>
        <tissue evidence="1">Muscle</tissue>
    </source>
</reference>
<accession>A0A5B7D0P2</accession>